<proteinExistence type="predicted"/>
<protein>
    <submittedName>
        <fullName evidence="1">Uncharacterized protein</fullName>
    </submittedName>
</protein>
<name>A0AAW5TM35_STRAP</name>
<sequence>MRRSKKYSRPVRPLNISAAMGGLTYENGRDGATSNVRRIASAAKDSVCPGCGGMIRVGES</sequence>
<organism evidence="1 2">
    <name type="scientific">Streptococcus anginosus</name>
    <dbReference type="NCBI Taxonomy" id="1328"/>
    <lineage>
        <taxon>Bacteria</taxon>
        <taxon>Bacillati</taxon>
        <taxon>Bacillota</taxon>
        <taxon>Bacilli</taxon>
        <taxon>Lactobacillales</taxon>
        <taxon>Streptococcaceae</taxon>
        <taxon>Streptococcus</taxon>
        <taxon>Streptococcus anginosus group</taxon>
    </lineage>
</organism>
<evidence type="ECO:0000313" key="2">
    <source>
        <dbReference type="Proteomes" id="UP001208853"/>
    </source>
</evidence>
<dbReference type="AlphaFoldDB" id="A0AAW5TM35"/>
<comment type="caution">
    <text evidence="1">The sequence shown here is derived from an EMBL/GenBank/DDBJ whole genome shotgun (WGS) entry which is preliminary data.</text>
</comment>
<gene>
    <name evidence="1" type="ORF">OJ930_11800</name>
</gene>
<evidence type="ECO:0000313" key="1">
    <source>
        <dbReference type="EMBL" id="MCW1073654.1"/>
    </source>
</evidence>
<reference evidence="1" key="1">
    <citation type="submission" date="2022-10" db="EMBL/GenBank/DDBJ databases">
        <title>Comparative genomic study of S. anginosus.</title>
        <authorList>
            <person name="Prasad A."/>
            <person name="Ene A."/>
            <person name="Jablonska S."/>
            <person name="Du J."/>
            <person name="Wolfe A.J."/>
            <person name="Putonti C."/>
        </authorList>
    </citation>
    <scope>NUCLEOTIDE SEQUENCE</scope>
    <source>
        <strain evidence="1">UMB6888</strain>
    </source>
</reference>
<dbReference type="Proteomes" id="UP001208853">
    <property type="component" value="Unassembled WGS sequence"/>
</dbReference>
<feature type="non-terminal residue" evidence="1">
    <location>
        <position position="60"/>
    </location>
</feature>
<accession>A0AAW5TM35</accession>
<dbReference type="EMBL" id="JAPAIK010000420">
    <property type="protein sequence ID" value="MCW1073654.1"/>
    <property type="molecule type" value="Genomic_DNA"/>
</dbReference>